<dbReference type="Proteomes" id="UP000054558">
    <property type="component" value="Unassembled WGS sequence"/>
</dbReference>
<evidence type="ECO:0000256" key="2">
    <source>
        <dbReference type="ARBA" id="ARBA00023141"/>
    </source>
</evidence>
<keyword evidence="2" id="KW-0057">Aromatic amino acid biosynthesis</keyword>
<proteinExistence type="predicted"/>
<keyword evidence="6" id="KW-1185">Reference proteome</keyword>
<dbReference type="InterPro" id="IPR002812">
    <property type="entry name" value="DHQS"/>
</dbReference>
<dbReference type="GO" id="GO:0008652">
    <property type="term" value="P:amino acid biosynthetic process"/>
    <property type="evidence" value="ECO:0007669"/>
    <property type="project" value="UniProtKB-KW"/>
</dbReference>
<sequence>MSATASACRKAVWIWTQSKQVFTAATEAGFNHLVFTGSDEDQQLAKTWQGLASFKALYCLGGELRSDVGSLEAVLHPIANPGELDAVIAAVPTIAFLGSTTIVEFVDWKVIPAENLVAAFDGHPGRLFAVADGAQDAIVSFEALERGTDGVVLRTENPADVFAIKEYVDRRAGGASVPLVYGHVTRVEPVGMGDRACVDLCSLLKPGEGMLVGSFARALFLVHSECLESNYVASRPFRVNAGPVHSYVAAPGGKTAYLSELQSGREVLVVDSQGLTRSALVGRVKIESRPLILVEAQADGQRHSILLQNAETVRLVGSAQSDDGGENERVPISVSKLKLGDRVLLSIQDSAARHTGFKVKEMIDER</sequence>
<dbReference type="InterPro" id="IPR030960">
    <property type="entry name" value="DHQS/DOIS_N"/>
</dbReference>
<keyword evidence="1" id="KW-0028">Amino-acid biosynthesis</keyword>
<protein>
    <submittedName>
        <fullName evidence="5">3-dehydroquinate synthase family protein</fullName>
    </submittedName>
</protein>
<dbReference type="EMBL" id="DF237058">
    <property type="protein sequence ID" value="GAQ82381.1"/>
    <property type="molecule type" value="Genomic_DNA"/>
</dbReference>
<dbReference type="PANTHER" id="PTHR33563">
    <property type="match status" value="1"/>
</dbReference>
<dbReference type="PANTHER" id="PTHR33563:SF1">
    <property type="entry name" value="3-DEHYDROQUINATE SYNTHASE"/>
    <property type="match status" value="1"/>
</dbReference>
<dbReference type="GO" id="GO:0003856">
    <property type="term" value="F:3-dehydroquinate synthase activity"/>
    <property type="evidence" value="ECO:0007669"/>
    <property type="project" value="InterPro"/>
</dbReference>
<reference evidence="5 6" key="1">
    <citation type="journal article" date="2014" name="Nat. Commun.">
        <title>Klebsormidium flaccidum genome reveals primary factors for plant terrestrial adaptation.</title>
        <authorList>
            <person name="Hori K."/>
            <person name="Maruyama F."/>
            <person name="Fujisawa T."/>
            <person name="Togashi T."/>
            <person name="Yamamoto N."/>
            <person name="Seo M."/>
            <person name="Sato S."/>
            <person name="Yamada T."/>
            <person name="Mori H."/>
            <person name="Tajima N."/>
            <person name="Moriyama T."/>
            <person name="Ikeuchi M."/>
            <person name="Watanabe M."/>
            <person name="Wada H."/>
            <person name="Kobayashi K."/>
            <person name="Saito M."/>
            <person name="Masuda T."/>
            <person name="Sasaki-Sekimoto Y."/>
            <person name="Mashiguchi K."/>
            <person name="Awai K."/>
            <person name="Shimojima M."/>
            <person name="Masuda S."/>
            <person name="Iwai M."/>
            <person name="Nobusawa T."/>
            <person name="Narise T."/>
            <person name="Kondo S."/>
            <person name="Saito H."/>
            <person name="Sato R."/>
            <person name="Murakawa M."/>
            <person name="Ihara Y."/>
            <person name="Oshima-Yamada Y."/>
            <person name="Ohtaka K."/>
            <person name="Satoh M."/>
            <person name="Sonobe K."/>
            <person name="Ishii M."/>
            <person name="Ohtani R."/>
            <person name="Kanamori-Sato M."/>
            <person name="Honoki R."/>
            <person name="Miyazaki D."/>
            <person name="Mochizuki H."/>
            <person name="Umetsu J."/>
            <person name="Higashi K."/>
            <person name="Shibata D."/>
            <person name="Kamiya Y."/>
            <person name="Sato N."/>
            <person name="Nakamura Y."/>
            <person name="Tabata S."/>
            <person name="Ida S."/>
            <person name="Kurokawa K."/>
            <person name="Ohta H."/>
        </authorList>
    </citation>
    <scope>NUCLEOTIDE SEQUENCE [LARGE SCALE GENOMIC DNA]</scope>
    <source>
        <strain evidence="5 6">NIES-2285</strain>
    </source>
</reference>
<feature type="domain" description="3-dehydroquinate synthase N-terminal" evidence="3">
    <location>
        <begin position="10"/>
        <end position="168"/>
    </location>
</feature>
<accession>A0A1Y1HZM6</accession>
<organism evidence="5 6">
    <name type="scientific">Klebsormidium nitens</name>
    <name type="common">Green alga</name>
    <name type="synonym">Ulothrix nitens</name>
    <dbReference type="NCBI Taxonomy" id="105231"/>
    <lineage>
        <taxon>Eukaryota</taxon>
        <taxon>Viridiplantae</taxon>
        <taxon>Streptophyta</taxon>
        <taxon>Klebsormidiophyceae</taxon>
        <taxon>Klebsormidiales</taxon>
        <taxon>Klebsormidiaceae</taxon>
        <taxon>Klebsormidium</taxon>
    </lineage>
</organism>
<dbReference type="OrthoDB" id="3275at2759"/>
<evidence type="ECO:0000256" key="1">
    <source>
        <dbReference type="ARBA" id="ARBA00022605"/>
    </source>
</evidence>
<dbReference type="PIRSF" id="PIRSF006655">
    <property type="entry name" value="DHQ_synth"/>
    <property type="match status" value="1"/>
</dbReference>
<dbReference type="GO" id="GO:0016491">
    <property type="term" value="F:oxidoreductase activity"/>
    <property type="evidence" value="ECO:0007669"/>
    <property type="project" value="InterPro"/>
</dbReference>
<evidence type="ECO:0000313" key="5">
    <source>
        <dbReference type="EMBL" id="GAQ82381.1"/>
    </source>
</evidence>
<name>A0A1Y1HZM6_KLENI</name>
<feature type="domain" description="3-dehydroquinate synthase C-terminal" evidence="4">
    <location>
        <begin position="183"/>
        <end position="366"/>
    </location>
</feature>
<dbReference type="AlphaFoldDB" id="A0A1Y1HZM6"/>
<dbReference type="Pfam" id="PF26558">
    <property type="entry name" value="DHQS_2nd"/>
    <property type="match status" value="1"/>
</dbReference>
<dbReference type="Pfam" id="PF01959">
    <property type="entry name" value="DHQS"/>
    <property type="match status" value="1"/>
</dbReference>
<evidence type="ECO:0000259" key="3">
    <source>
        <dbReference type="Pfam" id="PF01959"/>
    </source>
</evidence>
<dbReference type="STRING" id="105231.A0A1Y1HZM6"/>
<evidence type="ECO:0000259" key="4">
    <source>
        <dbReference type="Pfam" id="PF26558"/>
    </source>
</evidence>
<dbReference type="OMA" id="HFGMAIK"/>
<evidence type="ECO:0000313" key="6">
    <source>
        <dbReference type="Proteomes" id="UP000054558"/>
    </source>
</evidence>
<gene>
    <name evidence="5" type="ORF">KFL_001090290</name>
</gene>
<dbReference type="InterPro" id="IPR056179">
    <property type="entry name" value="DHQS_C"/>
</dbReference>
<dbReference type="GO" id="GO:0009073">
    <property type="term" value="P:aromatic amino acid family biosynthetic process"/>
    <property type="evidence" value="ECO:0007669"/>
    <property type="project" value="UniProtKB-KW"/>
</dbReference>